<gene>
    <name evidence="5" type="ORF">OXX778_LOCUS21858</name>
</gene>
<dbReference type="GO" id="GO:0008270">
    <property type="term" value="F:zinc ion binding"/>
    <property type="evidence" value="ECO:0007669"/>
    <property type="project" value="UniProtKB-KW"/>
</dbReference>
<evidence type="ECO:0000256" key="2">
    <source>
        <dbReference type="ARBA" id="ARBA00022833"/>
    </source>
</evidence>
<feature type="domain" description="RING-type" evidence="4">
    <location>
        <begin position="207"/>
        <end position="248"/>
    </location>
</feature>
<accession>A0A814Q8U0</accession>
<dbReference type="EMBL" id="CAJNOC010008491">
    <property type="protein sequence ID" value="CAF1116535.1"/>
    <property type="molecule type" value="Genomic_DNA"/>
</dbReference>
<dbReference type="SMART" id="SM00184">
    <property type="entry name" value="RING"/>
    <property type="match status" value="1"/>
</dbReference>
<dbReference type="PROSITE" id="PS50089">
    <property type="entry name" value="ZF_RING_2"/>
    <property type="match status" value="1"/>
</dbReference>
<reference evidence="5" key="1">
    <citation type="submission" date="2021-02" db="EMBL/GenBank/DDBJ databases">
        <authorList>
            <person name="Nowell W R."/>
        </authorList>
    </citation>
    <scope>NUCLEOTIDE SEQUENCE</scope>
    <source>
        <strain evidence="5">Ploen Becks lab</strain>
    </source>
</reference>
<evidence type="ECO:0000259" key="4">
    <source>
        <dbReference type="PROSITE" id="PS50089"/>
    </source>
</evidence>
<name>A0A814Q8U0_9BILA</name>
<dbReference type="Pfam" id="PF13639">
    <property type="entry name" value="zf-RING_2"/>
    <property type="match status" value="1"/>
</dbReference>
<protein>
    <recommendedName>
        <fullName evidence="4">RING-type domain-containing protein</fullName>
    </recommendedName>
</protein>
<dbReference type="InterPro" id="IPR001841">
    <property type="entry name" value="Znf_RING"/>
</dbReference>
<dbReference type="OrthoDB" id="10054312at2759"/>
<sequence>MIFLGEILKEEKTIGDYIIEPNDMIIVESTFQDDLEKFKSLPRAFLCKKKVHSPVVQVGRAESGYMSFPNVSGFGFSNILEQDWRMVKAGLCLEGKCENSKCYSFNKMIIMNMGVPYIHHVGMDFNKKETKCPQCKSYVNTLRPGWRFSGILAGKDGPERILSDWKIVGDEYYEFSENSKVNWYSLAIETKLLDDHIIVDQLTKDICSICRDDFHDVVKKLKCNHILHFNCFEQLIKTVINPICPLCRAIID</sequence>
<keyword evidence="1 3" id="KW-0479">Metal-binding</keyword>
<keyword evidence="2" id="KW-0862">Zinc</keyword>
<evidence type="ECO:0000313" key="6">
    <source>
        <dbReference type="Proteomes" id="UP000663879"/>
    </source>
</evidence>
<dbReference type="Proteomes" id="UP000663879">
    <property type="component" value="Unassembled WGS sequence"/>
</dbReference>
<dbReference type="AlphaFoldDB" id="A0A814Q8U0"/>
<dbReference type="Gene3D" id="3.30.40.10">
    <property type="entry name" value="Zinc/RING finger domain, C3HC4 (zinc finger)"/>
    <property type="match status" value="1"/>
</dbReference>
<dbReference type="SUPFAM" id="SSF57850">
    <property type="entry name" value="RING/U-box"/>
    <property type="match status" value="1"/>
</dbReference>
<organism evidence="5 6">
    <name type="scientific">Brachionus calyciflorus</name>
    <dbReference type="NCBI Taxonomy" id="104777"/>
    <lineage>
        <taxon>Eukaryota</taxon>
        <taxon>Metazoa</taxon>
        <taxon>Spiralia</taxon>
        <taxon>Gnathifera</taxon>
        <taxon>Rotifera</taxon>
        <taxon>Eurotatoria</taxon>
        <taxon>Monogononta</taxon>
        <taxon>Pseudotrocha</taxon>
        <taxon>Ploima</taxon>
        <taxon>Brachionidae</taxon>
        <taxon>Brachionus</taxon>
    </lineage>
</organism>
<proteinExistence type="predicted"/>
<evidence type="ECO:0000256" key="1">
    <source>
        <dbReference type="ARBA" id="ARBA00022771"/>
    </source>
</evidence>
<keyword evidence="6" id="KW-1185">Reference proteome</keyword>
<dbReference type="InterPro" id="IPR013083">
    <property type="entry name" value="Znf_RING/FYVE/PHD"/>
</dbReference>
<comment type="caution">
    <text evidence="5">The sequence shown here is derived from an EMBL/GenBank/DDBJ whole genome shotgun (WGS) entry which is preliminary data.</text>
</comment>
<evidence type="ECO:0000313" key="5">
    <source>
        <dbReference type="EMBL" id="CAF1116535.1"/>
    </source>
</evidence>
<evidence type="ECO:0000256" key="3">
    <source>
        <dbReference type="PROSITE-ProRule" id="PRU00175"/>
    </source>
</evidence>
<keyword evidence="1 3" id="KW-0863">Zinc-finger</keyword>